<protein>
    <submittedName>
        <fullName evidence="3">CocE/NonD family hydrolase</fullName>
    </submittedName>
</protein>
<evidence type="ECO:0000256" key="1">
    <source>
        <dbReference type="ARBA" id="ARBA00022801"/>
    </source>
</evidence>
<dbReference type="PANTHER" id="PTHR43056:SF10">
    <property type="entry name" value="COCE_NOND FAMILY, PUTATIVE (AFU_ORTHOLOGUE AFUA_7G00600)-RELATED"/>
    <property type="match status" value="1"/>
</dbReference>
<accession>A0ABW8YR60</accession>
<dbReference type="InterPro" id="IPR000383">
    <property type="entry name" value="Xaa-Pro-like_dom"/>
</dbReference>
<keyword evidence="4" id="KW-1185">Reference proteome</keyword>
<dbReference type="Proteomes" id="UP001629244">
    <property type="component" value="Unassembled WGS sequence"/>
</dbReference>
<dbReference type="EMBL" id="JBELQC010000001">
    <property type="protein sequence ID" value="MFL9841666.1"/>
    <property type="molecule type" value="Genomic_DNA"/>
</dbReference>
<reference evidence="3 4" key="1">
    <citation type="submission" date="2024-06" db="EMBL/GenBank/DDBJ databases">
        <authorList>
            <person name="Kaempfer P."/>
            <person name="Viver T."/>
        </authorList>
    </citation>
    <scope>NUCLEOTIDE SEQUENCE [LARGE SCALE GENOMIC DNA]</scope>
    <source>
        <strain evidence="3 4">ST-64</strain>
    </source>
</reference>
<sequence>MLKRSGRGDWTILAAVLLTATMGWSVVARSTPPPVTQAVDLTDQVPAGATIGDYVGEDMMVPMRDGVKLHVQVWRPKTMDTPLPILLSRSPYGFGKAQVTNMLTASYKELADDQFIFVLQDIRGRLGSEGTFVNLRPSNPDPRGVDESTDTYDSIDWLVKNLRANNGKAGVIGVSYGGWTAAQATIRPHPALKAVSSQASPNDMFIGDDFLHNGAFRLDYAWSWVSALETDGRTMKRFDFGGEKDAFAWYLKQQDLATLDQQHLGSSMPSWQNFVKHPSYDAYWKAQRTTNNMPPKVATPNLIVAGWYDQEDFYGPLSIYEEQEKGDAKGLNYLVVGPWNHGGWRGAGKAYGPFDLGDATGNWFRKEVELPWFRFWLKGQGTLNQPEALIFQTGSNRWQRLDNWPARRSTTMRNLYLRAGGKLSFEGPRWGEAAADSFVSDPADPVPYRDRAVIKPFMAEGSTWSTWLADDQAPFARRKDVLFWQSDPLTQDVTISGDVAATLFASTTGSDADWVVKLVDIYPTGERVPAELRGRQRMIANDVFRGRFRKSYARPEPIRPNAVLDYRIDLHSASHRFQKGHRIGVQVQSSWFPLIGRNPQTYVPNILRAKATDFRKQTHRIYHRPGQASAITVAVVQ</sequence>
<dbReference type="RefSeq" id="WP_408078556.1">
    <property type="nucleotide sequence ID" value="NZ_JBELQC010000001.1"/>
</dbReference>
<dbReference type="InterPro" id="IPR050585">
    <property type="entry name" value="Xaa-Pro_dipeptidyl-ppase/CocE"/>
</dbReference>
<dbReference type="PANTHER" id="PTHR43056">
    <property type="entry name" value="PEPTIDASE S9 PROLYL OLIGOPEPTIDASE"/>
    <property type="match status" value="1"/>
</dbReference>
<evidence type="ECO:0000313" key="3">
    <source>
        <dbReference type="EMBL" id="MFL9841666.1"/>
    </source>
</evidence>
<dbReference type="Gene3D" id="3.40.50.1820">
    <property type="entry name" value="alpha/beta hydrolase"/>
    <property type="match status" value="1"/>
</dbReference>
<name>A0ABW8YR60_9SPHN</name>
<dbReference type="Pfam" id="PF02129">
    <property type="entry name" value="Peptidase_S15"/>
    <property type="match status" value="1"/>
</dbReference>
<dbReference type="InterPro" id="IPR013736">
    <property type="entry name" value="Xaa-Pro_dipept_C"/>
</dbReference>
<dbReference type="SMART" id="SM00939">
    <property type="entry name" value="PepX_C"/>
    <property type="match status" value="1"/>
</dbReference>
<keyword evidence="1 3" id="KW-0378">Hydrolase</keyword>
<dbReference type="Gene3D" id="1.10.3020.10">
    <property type="entry name" value="alpha-amino acid ester hydrolase ( Helical cap domain)"/>
    <property type="match status" value="1"/>
</dbReference>
<dbReference type="Gene3D" id="2.60.120.260">
    <property type="entry name" value="Galactose-binding domain-like"/>
    <property type="match status" value="1"/>
</dbReference>
<dbReference type="Pfam" id="PF08530">
    <property type="entry name" value="PepX_C"/>
    <property type="match status" value="1"/>
</dbReference>
<comment type="caution">
    <text evidence="3">The sequence shown here is derived from an EMBL/GenBank/DDBJ whole genome shotgun (WGS) entry which is preliminary data.</text>
</comment>
<dbReference type="InterPro" id="IPR008979">
    <property type="entry name" value="Galactose-bd-like_sf"/>
</dbReference>
<feature type="domain" description="Xaa-Pro dipeptidyl-peptidase C-terminal" evidence="2">
    <location>
        <begin position="370"/>
        <end position="632"/>
    </location>
</feature>
<dbReference type="GO" id="GO:0016787">
    <property type="term" value="F:hydrolase activity"/>
    <property type="evidence" value="ECO:0007669"/>
    <property type="project" value="UniProtKB-KW"/>
</dbReference>
<gene>
    <name evidence="3" type="ORF">ABS767_11885</name>
</gene>
<evidence type="ECO:0000313" key="4">
    <source>
        <dbReference type="Proteomes" id="UP001629244"/>
    </source>
</evidence>
<dbReference type="NCBIfam" id="TIGR00976">
    <property type="entry name" value="CocE_NonD"/>
    <property type="match status" value="1"/>
</dbReference>
<dbReference type="InterPro" id="IPR005674">
    <property type="entry name" value="CocE/Ser_esterase"/>
</dbReference>
<dbReference type="SUPFAM" id="SSF53474">
    <property type="entry name" value="alpha/beta-Hydrolases"/>
    <property type="match status" value="1"/>
</dbReference>
<organism evidence="3 4">
    <name type="scientific">Sphingomonas plantiphila</name>
    <dbReference type="NCBI Taxonomy" id="3163295"/>
    <lineage>
        <taxon>Bacteria</taxon>
        <taxon>Pseudomonadati</taxon>
        <taxon>Pseudomonadota</taxon>
        <taxon>Alphaproteobacteria</taxon>
        <taxon>Sphingomonadales</taxon>
        <taxon>Sphingomonadaceae</taxon>
        <taxon>Sphingomonas</taxon>
    </lineage>
</organism>
<evidence type="ECO:0000259" key="2">
    <source>
        <dbReference type="SMART" id="SM00939"/>
    </source>
</evidence>
<dbReference type="InterPro" id="IPR029058">
    <property type="entry name" value="AB_hydrolase_fold"/>
</dbReference>
<dbReference type="SUPFAM" id="SSF49785">
    <property type="entry name" value="Galactose-binding domain-like"/>
    <property type="match status" value="1"/>
</dbReference>
<proteinExistence type="predicted"/>